<dbReference type="GO" id="GO:0006020">
    <property type="term" value="P:inositol metabolic process"/>
    <property type="evidence" value="ECO:0007669"/>
    <property type="project" value="TreeGrafter"/>
</dbReference>
<evidence type="ECO:0000256" key="1">
    <source>
        <dbReference type="ARBA" id="ARBA00022723"/>
    </source>
</evidence>
<dbReference type="PROSITE" id="PS00629">
    <property type="entry name" value="IMP_1"/>
    <property type="match status" value="1"/>
</dbReference>
<dbReference type="PRINTS" id="PR00377">
    <property type="entry name" value="IMPHPHTASES"/>
</dbReference>
<dbReference type="Pfam" id="PF00459">
    <property type="entry name" value="Inositol_P"/>
    <property type="match status" value="1"/>
</dbReference>
<keyword evidence="3 4" id="KW-0460">Magnesium</keyword>
<feature type="binding site" evidence="4">
    <location>
        <position position="406"/>
    </location>
    <ligand>
        <name>Mg(2+)</name>
        <dbReference type="ChEBI" id="CHEBI:18420"/>
        <label>1</label>
        <note>catalytic</note>
    </ligand>
</feature>
<feature type="binding site" evidence="4">
    <location>
        <position position="404"/>
    </location>
    <ligand>
        <name>Mg(2+)</name>
        <dbReference type="ChEBI" id="CHEBI:18420"/>
        <label>1</label>
        <note>catalytic</note>
    </ligand>
</feature>
<feature type="domain" description="Aminoglycoside phosphotransferase" evidence="5">
    <location>
        <begin position="16"/>
        <end position="248"/>
    </location>
</feature>
<feature type="binding site" evidence="4">
    <location>
        <position position="389"/>
    </location>
    <ligand>
        <name>Mg(2+)</name>
        <dbReference type="ChEBI" id="CHEBI:18420"/>
        <label>1</label>
        <note>catalytic</note>
    </ligand>
</feature>
<proteinExistence type="predicted"/>
<dbReference type="InterPro" id="IPR011009">
    <property type="entry name" value="Kinase-like_dom_sf"/>
</dbReference>
<accession>A0A3D9VGP0</accession>
<dbReference type="GO" id="GO:0008934">
    <property type="term" value="F:inositol monophosphate 1-phosphatase activity"/>
    <property type="evidence" value="ECO:0007669"/>
    <property type="project" value="TreeGrafter"/>
</dbReference>
<dbReference type="PANTHER" id="PTHR20854">
    <property type="entry name" value="INOSITOL MONOPHOSPHATASE"/>
    <property type="match status" value="1"/>
</dbReference>
<protein>
    <submittedName>
        <fullName evidence="6">Fructose-1,6-bisphosphatase/inositol monophosphatase family enzyme</fullName>
    </submittedName>
</protein>
<keyword evidence="7" id="KW-1185">Reference proteome</keyword>
<feature type="binding site" evidence="4">
    <location>
        <position position="523"/>
    </location>
    <ligand>
        <name>Mg(2+)</name>
        <dbReference type="ChEBI" id="CHEBI:18420"/>
        <label>1</label>
        <note>catalytic</note>
    </ligand>
</feature>
<dbReference type="Pfam" id="PF01636">
    <property type="entry name" value="APH"/>
    <property type="match status" value="1"/>
</dbReference>
<dbReference type="PANTHER" id="PTHR20854:SF4">
    <property type="entry name" value="INOSITOL-1-MONOPHOSPHATASE-RELATED"/>
    <property type="match status" value="1"/>
</dbReference>
<evidence type="ECO:0000256" key="4">
    <source>
        <dbReference type="PIRSR" id="PIRSR600760-2"/>
    </source>
</evidence>
<keyword evidence="1 4" id="KW-0479">Metal-binding</keyword>
<dbReference type="OrthoDB" id="9772456at2"/>
<evidence type="ECO:0000256" key="2">
    <source>
        <dbReference type="ARBA" id="ARBA00022801"/>
    </source>
</evidence>
<comment type="caution">
    <text evidence="6">The sequence shown here is derived from an EMBL/GenBank/DDBJ whole genome shotgun (WGS) entry which is preliminary data.</text>
</comment>
<evidence type="ECO:0000313" key="6">
    <source>
        <dbReference type="EMBL" id="REF36481.1"/>
    </source>
</evidence>
<dbReference type="SUPFAM" id="SSF56655">
    <property type="entry name" value="Carbohydrate phosphatase"/>
    <property type="match status" value="1"/>
</dbReference>
<sequence length="574" mass="62288">MSTEVVNALGLDGPGVEPIAGGRVNTIWRAYRDGAPVALRRSPAFRRLPEVAYECDVVTALAEKGAPVAPVVAGPTVVDGAIWVAFSWVDGTHPAVPVDDPPSYGRLLAELHEHTAALVPRLGQRPGWSRLDEFLTAPRPGDDHTMAELLPDFERAFGAAGTWLRRLAEDVHERLSGAESCPRVVAHGDFGPGQVLMRDGHLSAVLDWDFTHVDLRVADLAVAGALARPTVDRAEAFLRGYLEVAGPDVGDLGLLGDLRCAFHLHNLGNHLCARWAKGIDIAPQVAMLTERLEREQWWGPMLVAAAREATRARRVRRPSPPVTRESSDLEVAHELADRAAMVARHYFARGLTARTKADATPVTEADHAVERLLREALAELRPDDAVLGEELGTEGNSDRTWILDPIDGTAAFARGDPNWRIQIALERDGQIVVAVVDAPALGVRWWAAIGTGTYERVAGRPDRRLRVSTTASVDGALVAVQPESFLRRLPPGTRQPAPTPLPLVDLIRGELDAYLVHCCHAWDHAPWILLVREAGGSFTDHSGGTAPDQRGGLYSNGRIHDDLLVALSPPRTPR</sequence>
<dbReference type="SUPFAM" id="SSF56112">
    <property type="entry name" value="Protein kinase-like (PK-like)"/>
    <property type="match status" value="1"/>
</dbReference>
<dbReference type="Gene3D" id="3.40.190.80">
    <property type="match status" value="1"/>
</dbReference>
<gene>
    <name evidence="6" type="ORF">DFJ64_1889</name>
</gene>
<feature type="binding site" evidence="4">
    <location>
        <position position="407"/>
    </location>
    <ligand>
        <name>Mg(2+)</name>
        <dbReference type="ChEBI" id="CHEBI:18420"/>
        <label>1</label>
        <note>catalytic</note>
    </ligand>
</feature>
<dbReference type="EMBL" id="QTUC01000001">
    <property type="protein sequence ID" value="REF36481.1"/>
    <property type="molecule type" value="Genomic_DNA"/>
</dbReference>
<dbReference type="InterPro" id="IPR000760">
    <property type="entry name" value="Inositol_monophosphatase-like"/>
</dbReference>
<evidence type="ECO:0000313" key="7">
    <source>
        <dbReference type="Proteomes" id="UP000256485"/>
    </source>
</evidence>
<organism evidence="6 7">
    <name type="scientific">Thermasporomyces composti</name>
    <dbReference type="NCBI Taxonomy" id="696763"/>
    <lineage>
        <taxon>Bacteria</taxon>
        <taxon>Bacillati</taxon>
        <taxon>Actinomycetota</taxon>
        <taxon>Actinomycetes</taxon>
        <taxon>Propionibacteriales</taxon>
        <taxon>Nocardioidaceae</taxon>
        <taxon>Thermasporomyces</taxon>
    </lineage>
</organism>
<keyword evidence="2" id="KW-0378">Hydrolase</keyword>
<dbReference type="InterPro" id="IPR020583">
    <property type="entry name" value="Inositol_monoP_metal-BS"/>
</dbReference>
<dbReference type="Gene3D" id="3.90.1200.10">
    <property type="match status" value="1"/>
</dbReference>
<dbReference type="Gene3D" id="3.30.540.10">
    <property type="entry name" value="Fructose-1,6-Bisphosphatase, subunit A, domain 1"/>
    <property type="match status" value="1"/>
</dbReference>
<dbReference type="RefSeq" id="WP_115850113.1">
    <property type="nucleotide sequence ID" value="NZ_QTUC01000001.1"/>
</dbReference>
<dbReference type="GO" id="GO:0046872">
    <property type="term" value="F:metal ion binding"/>
    <property type="evidence" value="ECO:0007669"/>
    <property type="project" value="UniProtKB-KW"/>
</dbReference>
<name>A0A3D9VGP0_THECX</name>
<evidence type="ECO:0000256" key="3">
    <source>
        <dbReference type="ARBA" id="ARBA00022842"/>
    </source>
</evidence>
<reference evidence="6 7" key="1">
    <citation type="submission" date="2018-08" db="EMBL/GenBank/DDBJ databases">
        <title>Sequencing the genomes of 1000 actinobacteria strains.</title>
        <authorList>
            <person name="Klenk H.-P."/>
        </authorList>
    </citation>
    <scope>NUCLEOTIDE SEQUENCE [LARGE SCALE GENOMIC DNA]</scope>
    <source>
        <strain evidence="6 7">DSM 22891</strain>
    </source>
</reference>
<dbReference type="GO" id="GO:0007165">
    <property type="term" value="P:signal transduction"/>
    <property type="evidence" value="ECO:0007669"/>
    <property type="project" value="TreeGrafter"/>
</dbReference>
<dbReference type="Proteomes" id="UP000256485">
    <property type="component" value="Unassembled WGS sequence"/>
</dbReference>
<comment type="cofactor">
    <cofactor evidence="4">
        <name>Mg(2+)</name>
        <dbReference type="ChEBI" id="CHEBI:18420"/>
    </cofactor>
</comment>
<dbReference type="AlphaFoldDB" id="A0A3D9VGP0"/>
<evidence type="ECO:0000259" key="5">
    <source>
        <dbReference type="Pfam" id="PF01636"/>
    </source>
</evidence>
<dbReference type="InterPro" id="IPR002575">
    <property type="entry name" value="Aminoglycoside_PTrfase"/>
</dbReference>